<comment type="pathway">
    <text evidence="11">Porphyrin-containing compound metabolism.</text>
</comment>
<gene>
    <name evidence="13" type="ORF">D9V34_05785</name>
</gene>
<evidence type="ECO:0000256" key="1">
    <source>
        <dbReference type="ARBA" id="ARBA00004141"/>
    </source>
</evidence>
<evidence type="ECO:0000256" key="7">
    <source>
        <dbReference type="ARBA" id="ARBA00023004"/>
    </source>
</evidence>
<evidence type="ECO:0000256" key="8">
    <source>
        <dbReference type="ARBA" id="ARBA00023133"/>
    </source>
</evidence>
<dbReference type="PANTHER" id="PTHR35457:SF1">
    <property type="entry name" value="HEME A SYNTHASE"/>
    <property type="match status" value="1"/>
</dbReference>
<evidence type="ECO:0000256" key="10">
    <source>
        <dbReference type="ARBA" id="ARBA00023157"/>
    </source>
</evidence>
<dbReference type="OrthoDB" id="5241540at2"/>
<feature type="transmembrane region" description="Helical" evidence="12">
    <location>
        <begin position="112"/>
        <end position="135"/>
    </location>
</feature>
<feature type="transmembrane region" description="Helical" evidence="12">
    <location>
        <begin position="253"/>
        <end position="272"/>
    </location>
</feature>
<organism evidence="13 14">
    <name type="scientific">Mycetocola lacteus</name>
    <dbReference type="NCBI Taxonomy" id="76637"/>
    <lineage>
        <taxon>Bacteria</taxon>
        <taxon>Bacillati</taxon>
        <taxon>Actinomycetota</taxon>
        <taxon>Actinomycetes</taxon>
        <taxon>Micrococcales</taxon>
        <taxon>Microbacteriaceae</taxon>
        <taxon>Mycetocola</taxon>
    </lineage>
</organism>
<feature type="transmembrane region" description="Helical" evidence="12">
    <location>
        <begin position="177"/>
        <end position="198"/>
    </location>
</feature>
<dbReference type="RefSeq" id="WP_121687934.1">
    <property type="nucleotide sequence ID" value="NZ_RCUY01000005.1"/>
</dbReference>
<dbReference type="EMBL" id="RCUY01000005">
    <property type="protein sequence ID" value="RLP82766.1"/>
    <property type="molecule type" value="Genomic_DNA"/>
</dbReference>
<evidence type="ECO:0000256" key="3">
    <source>
        <dbReference type="ARBA" id="ARBA00022692"/>
    </source>
</evidence>
<sequence>MTTTSRPTPSLYQRITNWLPQSVNRPVRVFAWLSLIFQTVLIGTGGAVRLTGSGLGCPTWPKCTPESLTSTPEMGIHGIIEFGNRTLTFVLVIIAIGAFLSVWNLRKRRRDLFWLTFAQGMSIPLQAVLGGIVVLTGLNSYLVGAHFVISLVLVGLTTALVYRVYRGAAGPKRSAAPYRILTHIMTFLVALAAVMGILTTGSGPHAGDANVPRNGLDPEFMQHLHSWPGYLMFASTVLILIIGLRLRYPVKPVIWLLVGQIAQIVLGIAQSRLGLPEIMVGTHMVLAGVVIALATRVMLDTRTSIPEPEQVSAEPQAARA</sequence>
<keyword evidence="14" id="KW-1185">Reference proteome</keyword>
<dbReference type="GO" id="GO:0006784">
    <property type="term" value="P:heme A biosynthetic process"/>
    <property type="evidence" value="ECO:0007669"/>
    <property type="project" value="InterPro"/>
</dbReference>
<feature type="transmembrane region" description="Helical" evidence="12">
    <location>
        <begin position="141"/>
        <end position="165"/>
    </location>
</feature>
<keyword evidence="10" id="KW-1015">Disulfide bond</keyword>
<dbReference type="GO" id="GO:0016491">
    <property type="term" value="F:oxidoreductase activity"/>
    <property type="evidence" value="ECO:0007669"/>
    <property type="project" value="UniProtKB-KW"/>
</dbReference>
<dbReference type="GO" id="GO:0046872">
    <property type="term" value="F:metal ion binding"/>
    <property type="evidence" value="ECO:0007669"/>
    <property type="project" value="UniProtKB-KW"/>
</dbReference>
<comment type="subcellular location">
    <subcellularLocation>
        <location evidence="1">Membrane</location>
        <topology evidence="1">Multi-pass membrane protein</topology>
    </subcellularLocation>
</comment>
<keyword evidence="6" id="KW-0560">Oxidoreductase</keyword>
<evidence type="ECO:0000256" key="12">
    <source>
        <dbReference type="SAM" id="Phobius"/>
    </source>
</evidence>
<keyword evidence="4" id="KW-0479">Metal-binding</keyword>
<dbReference type="Pfam" id="PF02628">
    <property type="entry name" value="COX15-CtaA"/>
    <property type="match status" value="1"/>
</dbReference>
<dbReference type="InterPro" id="IPR050450">
    <property type="entry name" value="COX15/CtaA_HemeA_synthase"/>
</dbReference>
<keyword evidence="9 12" id="KW-0472">Membrane</keyword>
<evidence type="ECO:0000256" key="11">
    <source>
        <dbReference type="ARBA" id="ARBA00023444"/>
    </source>
</evidence>
<dbReference type="PANTHER" id="PTHR35457">
    <property type="entry name" value="HEME A SYNTHASE"/>
    <property type="match status" value="1"/>
</dbReference>
<feature type="transmembrane region" description="Helical" evidence="12">
    <location>
        <begin position="227"/>
        <end position="246"/>
    </location>
</feature>
<keyword evidence="2" id="KW-1003">Cell membrane</keyword>
<dbReference type="AlphaFoldDB" id="A0A3L7AQN5"/>
<keyword evidence="3 12" id="KW-0812">Transmembrane</keyword>
<keyword evidence="5 12" id="KW-1133">Transmembrane helix</keyword>
<evidence type="ECO:0000256" key="6">
    <source>
        <dbReference type="ARBA" id="ARBA00023002"/>
    </source>
</evidence>
<feature type="transmembrane region" description="Helical" evidence="12">
    <location>
        <begin position="29"/>
        <end position="48"/>
    </location>
</feature>
<evidence type="ECO:0000313" key="13">
    <source>
        <dbReference type="EMBL" id="RLP82766.1"/>
    </source>
</evidence>
<evidence type="ECO:0000256" key="9">
    <source>
        <dbReference type="ARBA" id="ARBA00023136"/>
    </source>
</evidence>
<protein>
    <submittedName>
        <fullName evidence="13">Heme A synthase</fullName>
    </submittedName>
</protein>
<evidence type="ECO:0000256" key="5">
    <source>
        <dbReference type="ARBA" id="ARBA00022989"/>
    </source>
</evidence>
<evidence type="ECO:0000313" key="14">
    <source>
        <dbReference type="Proteomes" id="UP000269438"/>
    </source>
</evidence>
<reference evidence="13 14" key="1">
    <citation type="submission" date="2018-10" db="EMBL/GenBank/DDBJ databases">
        <authorList>
            <person name="Li J."/>
        </authorList>
    </citation>
    <scope>NUCLEOTIDE SEQUENCE [LARGE SCALE GENOMIC DNA]</scope>
    <source>
        <strain evidence="13 14">JCM 11654</strain>
    </source>
</reference>
<feature type="transmembrane region" description="Helical" evidence="12">
    <location>
        <begin position="87"/>
        <end position="105"/>
    </location>
</feature>
<keyword evidence="7" id="KW-0408">Iron</keyword>
<comment type="caution">
    <text evidence="13">The sequence shown here is derived from an EMBL/GenBank/DDBJ whole genome shotgun (WGS) entry which is preliminary data.</text>
</comment>
<evidence type="ECO:0000256" key="4">
    <source>
        <dbReference type="ARBA" id="ARBA00022723"/>
    </source>
</evidence>
<dbReference type="GO" id="GO:0016020">
    <property type="term" value="C:membrane"/>
    <property type="evidence" value="ECO:0007669"/>
    <property type="project" value="UniProtKB-SubCell"/>
</dbReference>
<keyword evidence="8" id="KW-0350">Heme biosynthesis</keyword>
<dbReference type="Proteomes" id="UP000269438">
    <property type="component" value="Unassembled WGS sequence"/>
</dbReference>
<name>A0A3L7AQN5_9MICO</name>
<feature type="transmembrane region" description="Helical" evidence="12">
    <location>
        <begin position="278"/>
        <end position="299"/>
    </location>
</feature>
<evidence type="ECO:0000256" key="2">
    <source>
        <dbReference type="ARBA" id="ARBA00022475"/>
    </source>
</evidence>
<accession>A0A3L7AQN5</accession>
<proteinExistence type="predicted"/>
<dbReference type="InterPro" id="IPR003780">
    <property type="entry name" value="COX15/CtaA_fam"/>
</dbReference>